<dbReference type="AlphaFoldDB" id="A0A1I1EXR4"/>
<dbReference type="Proteomes" id="UP000199207">
    <property type="component" value="Unassembled WGS sequence"/>
</dbReference>
<name>A0A1I1EXR4_9ACTN</name>
<organism evidence="1 2">
    <name type="scientific">Streptomyces aidingensis</name>
    <dbReference type="NCBI Taxonomy" id="910347"/>
    <lineage>
        <taxon>Bacteria</taxon>
        <taxon>Bacillati</taxon>
        <taxon>Actinomycetota</taxon>
        <taxon>Actinomycetes</taxon>
        <taxon>Kitasatosporales</taxon>
        <taxon>Streptomycetaceae</taxon>
        <taxon>Streptomyces</taxon>
    </lineage>
</organism>
<proteinExistence type="predicted"/>
<gene>
    <name evidence="1" type="ORF">SAMN05421773_101517</name>
</gene>
<protein>
    <submittedName>
        <fullName evidence="1">Uncharacterized protein</fullName>
    </submittedName>
</protein>
<dbReference type="RefSeq" id="WP_245833755.1">
    <property type="nucleotide sequence ID" value="NZ_FOLM01000001.1"/>
</dbReference>
<keyword evidence="2" id="KW-1185">Reference proteome</keyword>
<reference evidence="1 2" key="1">
    <citation type="submission" date="2016-10" db="EMBL/GenBank/DDBJ databases">
        <authorList>
            <person name="de Groot N.N."/>
        </authorList>
    </citation>
    <scope>NUCLEOTIDE SEQUENCE [LARGE SCALE GENOMIC DNA]</scope>
    <source>
        <strain evidence="1 2">CGMCC 4.5739</strain>
    </source>
</reference>
<evidence type="ECO:0000313" key="2">
    <source>
        <dbReference type="Proteomes" id="UP000199207"/>
    </source>
</evidence>
<dbReference type="EMBL" id="FOLM01000001">
    <property type="protein sequence ID" value="SFB91874.1"/>
    <property type="molecule type" value="Genomic_DNA"/>
</dbReference>
<accession>A0A1I1EXR4</accession>
<evidence type="ECO:0000313" key="1">
    <source>
        <dbReference type="EMBL" id="SFB91874.1"/>
    </source>
</evidence>
<sequence length="115" mass="11797">MSNLTNITVQAQPKLADGHGVLSSCLPGARLATGLGVSEGVAVRRSVAPVRERIVERIAARPAQAPAVAAVMAADAVGYDAAVAHGAGSQLFGRQKTQLASMWALRGLNPWSDPA</sequence>
<dbReference type="STRING" id="910347.SAMN05421773_101517"/>